<dbReference type="AlphaFoldDB" id="A0A833JDV8"/>
<dbReference type="EMBL" id="WFLN01000008">
    <property type="protein sequence ID" value="KAB8029115.1"/>
    <property type="molecule type" value="Genomic_DNA"/>
</dbReference>
<comment type="caution">
    <text evidence="2">The sequence shown here is derived from an EMBL/GenBank/DDBJ whole genome shotgun (WGS) entry which is preliminary data.</text>
</comment>
<dbReference type="InterPro" id="IPR001544">
    <property type="entry name" value="Aminotrans_IV"/>
</dbReference>
<dbReference type="GO" id="GO:0046394">
    <property type="term" value="P:carboxylic acid biosynthetic process"/>
    <property type="evidence" value="ECO:0007669"/>
    <property type="project" value="UniProtKB-ARBA"/>
</dbReference>
<dbReference type="InterPro" id="IPR050571">
    <property type="entry name" value="Class-IV_PLP-Dep_Aminotrnsfr"/>
</dbReference>
<evidence type="ECO:0000256" key="1">
    <source>
        <dbReference type="ARBA" id="ARBA00009320"/>
    </source>
</evidence>
<protein>
    <recommendedName>
        <fullName evidence="4">Branched-chain amino acid aminotransferase</fullName>
    </recommendedName>
</protein>
<evidence type="ECO:0000313" key="2">
    <source>
        <dbReference type="EMBL" id="KAB8029115.1"/>
    </source>
</evidence>
<evidence type="ECO:0008006" key="4">
    <source>
        <dbReference type="Google" id="ProtNLM"/>
    </source>
</evidence>
<organism evidence="2 3">
    <name type="scientific">Fluviispira multicolorata</name>
    <dbReference type="NCBI Taxonomy" id="2654512"/>
    <lineage>
        <taxon>Bacteria</taxon>
        <taxon>Pseudomonadati</taxon>
        <taxon>Bdellovibrionota</taxon>
        <taxon>Oligoflexia</taxon>
        <taxon>Silvanigrellales</taxon>
        <taxon>Silvanigrellaceae</taxon>
        <taxon>Fluviispira</taxon>
    </lineage>
</organism>
<keyword evidence="3" id="KW-1185">Reference proteome</keyword>
<gene>
    <name evidence="2" type="ORF">GCL57_11280</name>
</gene>
<sequence>MTKNYSGVSCINGIIFPLEEAKIPISDRGFLFGHAIFETILVKSNLIVSWKNHYTRMKISCESALIRLPEESILKDWCQQCVDKNLELSEKESDKVQLRIIVTGGNSFDLAIKKDNDQLPNSNVIIICRNVAGPSKVQYEKGIALKCAPDLRAQGLIDIKSCSYLYNLMCLELARKEGYDDALFYNNANHITESTSANFIWFDRNNVTHSASFKGSCLAGTTLSKLIEGIQKTNLHFSWKELNLNNIADATGCGIISSIRGIVPVNKIDENCFDIHAQKEIFETLNRILQEQMN</sequence>
<reference evidence="2 3" key="1">
    <citation type="submission" date="2019-10" db="EMBL/GenBank/DDBJ databases">
        <title>New genus of Silvanigrellaceae.</title>
        <authorList>
            <person name="Pitt A."/>
            <person name="Hahn M.W."/>
        </authorList>
    </citation>
    <scope>NUCLEOTIDE SEQUENCE [LARGE SCALE GENOMIC DNA]</scope>
    <source>
        <strain evidence="2 3">33A1-SZDP</strain>
    </source>
</reference>
<comment type="similarity">
    <text evidence="1">Belongs to the class-IV pyridoxal-phosphate-dependent aminotransferase family.</text>
</comment>
<dbReference type="PANTHER" id="PTHR42743">
    <property type="entry name" value="AMINO-ACID AMINOTRANSFERASE"/>
    <property type="match status" value="1"/>
</dbReference>
<evidence type="ECO:0000313" key="3">
    <source>
        <dbReference type="Proteomes" id="UP000442694"/>
    </source>
</evidence>
<accession>A0A833JDV8</accession>
<proteinExistence type="inferred from homology"/>
<dbReference type="InterPro" id="IPR043132">
    <property type="entry name" value="BCAT-like_C"/>
</dbReference>
<dbReference type="SUPFAM" id="SSF56752">
    <property type="entry name" value="D-aminoacid aminotransferase-like PLP-dependent enzymes"/>
    <property type="match status" value="1"/>
</dbReference>
<dbReference type="Gene3D" id="3.20.10.10">
    <property type="entry name" value="D-amino Acid Aminotransferase, subunit A, domain 2"/>
    <property type="match status" value="1"/>
</dbReference>
<dbReference type="InterPro" id="IPR043131">
    <property type="entry name" value="BCAT-like_N"/>
</dbReference>
<dbReference type="GO" id="GO:0003824">
    <property type="term" value="F:catalytic activity"/>
    <property type="evidence" value="ECO:0007669"/>
    <property type="project" value="InterPro"/>
</dbReference>
<dbReference type="PANTHER" id="PTHR42743:SF13">
    <property type="entry name" value="P-LOOP CONTAINING NUCLEOSIDE TRIPHOSPHATE HYDROLASE PROTEIN"/>
    <property type="match status" value="1"/>
</dbReference>
<dbReference type="Pfam" id="PF01063">
    <property type="entry name" value="Aminotran_4"/>
    <property type="match status" value="1"/>
</dbReference>
<dbReference type="InterPro" id="IPR036038">
    <property type="entry name" value="Aminotransferase-like"/>
</dbReference>
<dbReference type="Gene3D" id="3.30.470.10">
    <property type="match status" value="1"/>
</dbReference>
<name>A0A833JDV8_9BACT</name>
<dbReference type="RefSeq" id="WP_152213456.1">
    <property type="nucleotide sequence ID" value="NZ_WFLN01000008.1"/>
</dbReference>
<dbReference type="CDD" id="cd00449">
    <property type="entry name" value="PLPDE_IV"/>
    <property type="match status" value="1"/>
</dbReference>
<dbReference type="Proteomes" id="UP000442694">
    <property type="component" value="Unassembled WGS sequence"/>
</dbReference>